<sequence>MVGKNNQSKTIQANLKQHYKAYKVGRQWVFVSLASLSMGAALFLGASTSYAAEDPDTTPETESNQTSDKAASVTTAKTVTLPASTESAQSAVKDAVTATKPATTNVTAVNDQTSDKNASAVKPVATKQAVSAVKPSDQTGEQQPTATTHTDNVTQTSPQAGSKAGNNGLNDTTNHGEQVSVPKTDSKVATDSTSTGNKEVTTAPTAEVKTDTPANPETTAPAKAATSGKTTTTGTTPTQVDTVKVAQLEAQMKTLLVDPTAVDITQAQTIGSELYALTGQPQKIVAVADGEQPSVKLTTSTAKIGYGQSTDDVVVTAKMTVNAHDTVTITVPTNLDDLEWDPVKSVDDLPKGDGTTAYTKNADNTYTITNTFAEGGIFIQKIALVQLANNAGKTKLTADQVNTETKGDITATINGNPDSSAAITLTQESQPKLTISTPTRVKPKPTNVTDDNGKNVVDANGNPIVSADEIVPNTDYIYQFDVTDSIGIKDDSVAEKGIDSRLNTAGTTITIPVPTGFVLNSDLTDSLNEFPVGTTSVTQSTDGSQVIVTVPANTTVGQKGFYLAGKYTNKLTNTVQTLTANGKSTITQQIPNGQTLTATSQPLTEKMMAIGDGVVPAVGNVDVYGNSGTAPGKLLLNSSAADSPKYISSYGFGVDSATPITDAQITITVPDGIDATGVQVPVQAANQTSYLPGTTSYEYTITLADGTIQTGHVAAGGTIVKQGTTTSTISKVVLMPNYLAPGATTGAAGAQTENNAVHLLGKLAPKYSNGNPVKTNDSLNFKVNIQMKEDKYTRLDSTPETVSDAQGRVESYFSQTSHTPGKDSGYLALCINGQSHQTTDQIYEPILYFVLPAATSIKNIRGPLNAAKISYYTTDTGQTGVKFDYTGTGMSVNTGLDTNTYGIDLVNNADALPGDYPVYLYVTSPTTPLTGTGTLENQTKVASSYLTEIDGVADGKTIYVEPVDGKILVDGKPKLVDGKPVYAKHADTTFTDGDANAVCTPDYNGVRSWNITVAAGTVAQSMAQGNQGGMATNNGTSDVRDGDQLNFYTDIVNTSTAVNDASVAINLPKVGDGQGSTYNFQLTGPVTVPTTYTTAPGAGAGAPLTSTVLYSTKRYTKTGTGPDTTDYIPASATTGWTKDDWSKVQSVIVKVGNIATDTETGRIKLTGTTENFADQAGKIGYLQTTMYANGAKASVADKATSIAIKSTSTVTARMHYKDSTGADKYIPLNDLTQTLTDNKDMLNASDFPSLEDKLTATDAALVPVGYHLLKNPDNTLQLKIVNSDHGDYGPNEPNKTATFGDVSKYYFDGDIVQYELSNVEQVSAPVTYVDDDAPSSASKVVKTAPDISGNVGDTGTYTVDMTDLTPKGYVLSKGQDSTVSYTLAAYPSTKITIHLSHKTSTIDHTTPNRDNSDLNATINRTVNYVYGTDTDKPGTSASPVVVQKQDFTRTAVIDDVTNKVISHGAWTPTNGTGEGFDALPSPTIAGYTPDQSTVAKIETTALTATDQARNVTVTYNIDQKVLVHYIDVNGSPKTSGWTPNDGSEITKSVQTFIGAAGGGYTNKLAVPTNYTVVGQDAGATVGTYDNDAKTDQNYNVYVKHATKTITPTGDPTNTNLKVTVTRTINYVYGDDTVDHRKGDQAFSTVNQHQDYTRTGTVDAVTGKIISYGAWTPTTGTGEGLSEIDSSALSGYTPTKTKVTGFDTATLKGTDAAGTVTVTYNPDAQTVQIHYIDLTGTDKTSGWTATDGTEVTSAEQTLNGTTDGVYTKGIVLPMNYVKVGQDTGAVSGFYDNTDNNKDNKDKAIQNYNVYVKHATKTITPTSDPTDTNLKATITRTINYVYGNDTVDHRKGDQAFDTVTQHQDYTRTGTVDAVTGKIISYGAWTPTTGTGEGLSEIDSSALSGYTPTKTKVTGFDTATLKGTDAAGTVTVTYNPDAQTVQIHYIDLTGTDKTSGWTATDGTEVTSAEQTLNGTTDGVYTNGILPPMNYVKVGQDTGAASGFYDNTDNNDNQDKVIQNYNVYVTHEISHTQTITTRTINYFIQGTTTPVYASVVQPLTWNIETDKVTGVSVATPQGGYDKVNSPLVSGYTFDTATVDGQYPAPVTGKSGGNAEETVYYTANPVIHPGGGDPILSHPNDGGPTPNSPVTPNQPEAGEPIPGSPVTPSQPGNKGTTPTTSTGTATGKNRTPNQPEAKPKTDGSSTTNQSSGGMATGSVGNGRADATGQMSQMTSAQTSAGQASSAQTNVTTSSLADQQTGNGTAASDGTATGKATTKLPQTSEQSTSVWSALGLGMMSILSLFGLAKRKKHDND</sequence>
<keyword evidence="9" id="KW-1185">Reference proteome</keyword>
<dbReference type="RefSeq" id="WP_380958263.1">
    <property type="nucleotide sequence ID" value="NZ_JBHSSA010000029.1"/>
</dbReference>
<feature type="region of interest" description="Disordered" evidence="5">
    <location>
        <begin position="52"/>
        <end position="75"/>
    </location>
</feature>
<evidence type="ECO:0000256" key="1">
    <source>
        <dbReference type="ARBA" id="ARBA00022512"/>
    </source>
</evidence>
<feature type="compositionally biased region" description="Polar residues" evidence="5">
    <location>
        <begin position="2244"/>
        <end position="2282"/>
    </location>
</feature>
<keyword evidence="6" id="KW-0472">Membrane</keyword>
<dbReference type="Pfam" id="PF17966">
    <property type="entry name" value="Muc_B2"/>
    <property type="match status" value="4"/>
</dbReference>
<evidence type="ECO:0000313" key="8">
    <source>
        <dbReference type="EMBL" id="MFC6253471.1"/>
    </source>
</evidence>
<keyword evidence="6" id="KW-0812">Transmembrane</keyword>
<dbReference type="Proteomes" id="UP001596190">
    <property type="component" value="Unassembled WGS sequence"/>
</dbReference>
<keyword evidence="3" id="KW-0732">Signal</keyword>
<dbReference type="NCBIfam" id="TIGR03715">
    <property type="entry name" value="KxYKxGKxW"/>
    <property type="match status" value="1"/>
</dbReference>
<feature type="compositionally biased region" description="Low complexity" evidence="5">
    <location>
        <begin position="2226"/>
        <end position="2243"/>
    </location>
</feature>
<evidence type="ECO:0000313" key="9">
    <source>
        <dbReference type="Proteomes" id="UP001596190"/>
    </source>
</evidence>
<feature type="compositionally biased region" description="Polar residues" evidence="5">
    <location>
        <begin position="107"/>
        <end position="117"/>
    </location>
</feature>
<dbReference type="Pfam" id="PF00746">
    <property type="entry name" value="Gram_pos_anchor"/>
    <property type="match status" value="1"/>
</dbReference>
<evidence type="ECO:0000256" key="3">
    <source>
        <dbReference type="ARBA" id="ARBA00022729"/>
    </source>
</evidence>
<dbReference type="PROSITE" id="PS50847">
    <property type="entry name" value="GRAM_POS_ANCHORING"/>
    <property type="match status" value="1"/>
</dbReference>
<feature type="compositionally biased region" description="Polar residues" evidence="5">
    <location>
        <begin position="136"/>
        <end position="204"/>
    </location>
</feature>
<evidence type="ECO:0000256" key="4">
    <source>
        <dbReference type="ARBA" id="ARBA00023088"/>
    </source>
</evidence>
<evidence type="ECO:0000259" key="7">
    <source>
        <dbReference type="PROSITE" id="PS50847"/>
    </source>
</evidence>
<feature type="domain" description="Gram-positive cocci surface proteins LPxTG" evidence="7">
    <location>
        <begin position="2274"/>
        <end position="2310"/>
    </location>
</feature>
<feature type="compositionally biased region" description="Low complexity" evidence="5">
    <location>
        <begin position="2166"/>
        <end position="2186"/>
    </location>
</feature>
<dbReference type="InterPro" id="IPR022263">
    <property type="entry name" value="KxYKxGKxW"/>
</dbReference>
<feature type="compositionally biased region" description="Polar residues" evidence="5">
    <location>
        <begin position="2197"/>
        <end position="2208"/>
    </location>
</feature>
<organism evidence="8 9">
    <name type="scientific">Secundilactobacillus hailunensis</name>
    <dbReference type="NCBI Taxonomy" id="2559923"/>
    <lineage>
        <taxon>Bacteria</taxon>
        <taxon>Bacillati</taxon>
        <taxon>Bacillota</taxon>
        <taxon>Bacilli</taxon>
        <taxon>Lactobacillales</taxon>
        <taxon>Lactobacillaceae</taxon>
        <taxon>Secundilactobacillus</taxon>
    </lineage>
</organism>
<feature type="region of interest" description="Disordered" evidence="5">
    <location>
        <begin position="2119"/>
        <end position="2282"/>
    </location>
</feature>
<feature type="compositionally biased region" description="Low complexity" evidence="5">
    <location>
        <begin position="66"/>
        <end position="75"/>
    </location>
</feature>
<keyword evidence="4" id="KW-0572">Peptidoglycan-anchor</keyword>
<dbReference type="Pfam" id="PF19258">
    <property type="entry name" value="KxYKxGKxW_sig"/>
    <property type="match status" value="1"/>
</dbReference>
<dbReference type="Gene3D" id="3.10.20.320">
    <property type="entry name" value="Putative peptidoglycan bound protein (lpxtg motif)"/>
    <property type="match status" value="1"/>
</dbReference>
<proteinExistence type="predicted"/>
<feature type="transmembrane region" description="Helical" evidence="6">
    <location>
        <begin position="2284"/>
        <end position="2302"/>
    </location>
</feature>
<keyword evidence="2" id="KW-0964">Secreted</keyword>
<feature type="region of interest" description="Disordered" evidence="5">
    <location>
        <begin position="107"/>
        <end position="237"/>
    </location>
</feature>
<keyword evidence="1" id="KW-0134">Cell wall</keyword>
<dbReference type="NCBIfam" id="TIGR01167">
    <property type="entry name" value="LPXTG_anchor"/>
    <property type="match status" value="1"/>
</dbReference>
<keyword evidence="6" id="KW-1133">Transmembrane helix</keyword>
<evidence type="ECO:0000256" key="2">
    <source>
        <dbReference type="ARBA" id="ARBA00022525"/>
    </source>
</evidence>
<comment type="caution">
    <text evidence="8">The sequence shown here is derived from an EMBL/GenBank/DDBJ whole genome shotgun (WGS) entry which is preliminary data.</text>
</comment>
<feature type="compositionally biased region" description="Low complexity" evidence="5">
    <location>
        <begin position="218"/>
        <end position="237"/>
    </location>
</feature>
<dbReference type="EMBL" id="JBHSSA010000029">
    <property type="protein sequence ID" value="MFC6253471.1"/>
    <property type="molecule type" value="Genomic_DNA"/>
</dbReference>
<name>A0ABW1T8W3_9LACO</name>
<reference evidence="9" key="1">
    <citation type="journal article" date="2019" name="Int. J. Syst. Evol. Microbiol.">
        <title>The Global Catalogue of Microorganisms (GCM) 10K type strain sequencing project: providing services to taxonomists for standard genome sequencing and annotation.</title>
        <authorList>
            <consortium name="The Broad Institute Genomics Platform"/>
            <consortium name="The Broad Institute Genome Sequencing Center for Infectious Disease"/>
            <person name="Wu L."/>
            <person name="Ma J."/>
        </authorList>
    </citation>
    <scope>NUCLEOTIDE SEQUENCE [LARGE SCALE GENOMIC DNA]</scope>
    <source>
        <strain evidence="9">CCM 8950</strain>
    </source>
</reference>
<dbReference type="InterPro" id="IPR019931">
    <property type="entry name" value="LPXTG_anchor"/>
</dbReference>
<accession>A0ABW1T8W3</accession>
<evidence type="ECO:0000256" key="5">
    <source>
        <dbReference type="SAM" id="MobiDB-lite"/>
    </source>
</evidence>
<dbReference type="Gene3D" id="2.60.40.4300">
    <property type="match status" value="4"/>
</dbReference>
<protein>
    <submittedName>
        <fullName evidence="8">LPXTG cell wall anchor domain-containing protein</fullName>
    </submittedName>
</protein>
<evidence type="ECO:0000256" key="6">
    <source>
        <dbReference type="SAM" id="Phobius"/>
    </source>
</evidence>
<dbReference type="InterPro" id="IPR041495">
    <property type="entry name" value="Mub_B2"/>
</dbReference>
<gene>
    <name evidence="8" type="ORF">ACFP1H_02485</name>
</gene>